<proteinExistence type="predicted"/>
<feature type="region of interest" description="Disordered" evidence="1">
    <location>
        <begin position="226"/>
        <end position="248"/>
    </location>
</feature>
<feature type="compositionally biased region" description="Polar residues" evidence="1">
    <location>
        <begin position="25"/>
        <end position="34"/>
    </location>
</feature>
<reference evidence="2" key="1">
    <citation type="submission" date="2018-04" db="EMBL/GenBank/DDBJ databases">
        <title>Whole genome sequencing of Hypsizygus marmoreus.</title>
        <authorList>
            <person name="Choi I.-G."/>
            <person name="Min B."/>
            <person name="Kim J.-G."/>
            <person name="Kim S."/>
            <person name="Oh Y.-L."/>
            <person name="Kong W.-S."/>
            <person name="Park H."/>
            <person name="Jeong J."/>
            <person name="Song E.-S."/>
        </authorList>
    </citation>
    <scope>NUCLEOTIDE SEQUENCE [LARGE SCALE GENOMIC DNA]</scope>
    <source>
        <strain evidence="2">51987-8</strain>
    </source>
</reference>
<feature type="region of interest" description="Disordered" evidence="1">
    <location>
        <begin position="162"/>
        <end position="186"/>
    </location>
</feature>
<dbReference type="OrthoDB" id="3232670at2759"/>
<dbReference type="InParanoid" id="A0A369JXF9"/>
<comment type="caution">
    <text evidence="2">The sequence shown here is derived from an EMBL/GenBank/DDBJ whole genome shotgun (WGS) entry which is preliminary data.</text>
</comment>
<evidence type="ECO:0000313" key="2">
    <source>
        <dbReference type="EMBL" id="RDB24333.1"/>
    </source>
</evidence>
<accession>A0A369JXF9</accession>
<sequence>MFSTISSSSLFGSTRRPERPRPIRKNTTNKLQQQEHGIVANLHRTLSSLNPNHAVTAIHTTPTQGQTLLPSPVSFTSGSSHRSSRKAYSYTSMSSGSSTSSYLPTHSELPRRYSNIYYDDETTPKASSFKASLKSKSRPTIPFTRSYRDSLPSHPAVHLHDARTYSSRPSLDSVSTSSSSGSWRATKERKVPIIVPPPLTLNESNLHPKDSKSLPVIEIIAPGPPRVESRASSYAEPENAHVSSPVPLSPDSLDFELPSQEEQHRRRLEKVMRTLGERVPAELIYRGGVKPIVGVNVFPDPPSPGDADTPTRLDNVTSKLTRRASFTLSSFPNLSTVTATLLPTAHSRSKSRELLDFWDSPSPPTPKPLSLSRQHRPPDVITTPTLTRPSRPRPETIFSPIVFAKTLPSVAVPESPTEPVVIIGPQPRPPSPTNEEDEDEAQLTPPQQEEKDAERVAKLARRASLSTATLLPLSPLRDGFRDARPLPKGKRRSRRQDPALDGYLEVGPLGVRPESMMMSPLVFAKHASLVLPPSEPSFSFVVDDMDDEEDGMEDVDTEMDKDSITSRAPSRGEIYSRSESRHKHSHSNPHLPLHPRPETPFADIAVPLQPGLLAPPGTGAVKMGRGKVGVENDLVVRKERRQGWSGEWNQGDMQDVIQKLRNLK</sequence>
<feature type="region of interest" description="Disordered" evidence="1">
    <location>
        <begin position="413"/>
        <end position="454"/>
    </location>
</feature>
<feature type="region of interest" description="Disordered" evidence="1">
    <location>
        <begin position="355"/>
        <end position="394"/>
    </location>
</feature>
<evidence type="ECO:0000313" key="3">
    <source>
        <dbReference type="Proteomes" id="UP000076154"/>
    </source>
</evidence>
<gene>
    <name evidence="2" type="ORF">Hypma_008465</name>
</gene>
<feature type="compositionally biased region" description="Low complexity" evidence="1">
    <location>
        <begin position="1"/>
        <end position="14"/>
    </location>
</feature>
<feature type="compositionally biased region" description="Low complexity" evidence="1">
    <location>
        <begin position="166"/>
        <end position="182"/>
    </location>
</feature>
<name>A0A369JXF9_HYPMA</name>
<organism evidence="2 3">
    <name type="scientific">Hypsizygus marmoreus</name>
    <name type="common">White beech mushroom</name>
    <name type="synonym">Agaricus marmoreus</name>
    <dbReference type="NCBI Taxonomy" id="39966"/>
    <lineage>
        <taxon>Eukaryota</taxon>
        <taxon>Fungi</taxon>
        <taxon>Dikarya</taxon>
        <taxon>Basidiomycota</taxon>
        <taxon>Agaricomycotina</taxon>
        <taxon>Agaricomycetes</taxon>
        <taxon>Agaricomycetidae</taxon>
        <taxon>Agaricales</taxon>
        <taxon>Tricholomatineae</taxon>
        <taxon>Lyophyllaceae</taxon>
        <taxon>Hypsizygus</taxon>
    </lineage>
</organism>
<dbReference type="Proteomes" id="UP000076154">
    <property type="component" value="Unassembled WGS sequence"/>
</dbReference>
<dbReference type="STRING" id="39966.A0A369JXF9"/>
<dbReference type="EMBL" id="LUEZ02000044">
    <property type="protein sequence ID" value="RDB24333.1"/>
    <property type="molecule type" value="Genomic_DNA"/>
</dbReference>
<feature type="region of interest" description="Disordered" evidence="1">
    <location>
        <begin position="1"/>
        <end position="34"/>
    </location>
</feature>
<feature type="region of interest" description="Disordered" evidence="1">
    <location>
        <begin position="475"/>
        <end position="499"/>
    </location>
</feature>
<evidence type="ECO:0000256" key="1">
    <source>
        <dbReference type="SAM" id="MobiDB-lite"/>
    </source>
</evidence>
<feature type="region of interest" description="Disordered" evidence="1">
    <location>
        <begin position="550"/>
        <end position="602"/>
    </location>
</feature>
<feature type="compositionally biased region" description="Low complexity" evidence="1">
    <location>
        <begin position="74"/>
        <end position="106"/>
    </location>
</feature>
<keyword evidence="3" id="KW-1185">Reference proteome</keyword>
<feature type="region of interest" description="Disordered" evidence="1">
    <location>
        <begin position="62"/>
        <end position="106"/>
    </location>
</feature>
<dbReference type="AlphaFoldDB" id="A0A369JXF9"/>
<protein>
    <submittedName>
        <fullName evidence="2">Uncharacterized protein</fullName>
    </submittedName>
</protein>